<sequence length="69" mass="7577">MPGSRSDHNCWKDGCNKSKSNCTEHYWNCSGTVTRTHEEQKVKKGGKCESKSRDSVTQVLAKCGLSEGG</sequence>
<name>A0A0C3F3R7_PILCF</name>
<dbReference type="InParanoid" id="A0A0C3F3R7"/>
<reference evidence="2" key="2">
    <citation type="submission" date="2015-01" db="EMBL/GenBank/DDBJ databases">
        <title>Evolutionary Origins and Diversification of the Mycorrhizal Mutualists.</title>
        <authorList>
            <consortium name="DOE Joint Genome Institute"/>
            <consortium name="Mycorrhizal Genomics Consortium"/>
            <person name="Kohler A."/>
            <person name="Kuo A."/>
            <person name="Nagy L.G."/>
            <person name="Floudas D."/>
            <person name="Copeland A."/>
            <person name="Barry K.W."/>
            <person name="Cichocki N."/>
            <person name="Veneault-Fourrey C."/>
            <person name="LaButti K."/>
            <person name="Lindquist E.A."/>
            <person name="Lipzen A."/>
            <person name="Lundell T."/>
            <person name="Morin E."/>
            <person name="Murat C."/>
            <person name="Riley R."/>
            <person name="Ohm R."/>
            <person name="Sun H."/>
            <person name="Tunlid A."/>
            <person name="Henrissat B."/>
            <person name="Grigoriev I.V."/>
            <person name="Hibbett D.S."/>
            <person name="Martin F."/>
        </authorList>
    </citation>
    <scope>NUCLEOTIDE SEQUENCE [LARGE SCALE GENOMIC DNA]</scope>
    <source>
        <strain evidence="2">F 1598</strain>
    </source>
</reference>
<dbReference type="AlphaFoldDB" id="A0A0C3F3R7"/>
<organism evidence="1 2">
    <name type="scientific">Piloderma croceum (strain F 1598)</name>
    <dbReference type="NCBI Taxonomy" id="765440"/>
    <lineage>
        <taxon>Eukaryota</taxon>
        <taxon>Fungi</taxon>
        <taxon>Dikarya</taxon>
        <taxon>Basidiomycota</taxon>
        <taxon>Agaricomycotina</taxon>
        <taxon>Agaricomycetes</taxon>
        <taxon>Agaricomycetidae</taxon>
        <taxon>Atheliales</taxon>
        <taxon>Atheliaceae</taxon>
        <taxon>Piloderma</taxon>
    </lineage>
</organism>
<dbReference type="EMBL" id="KN833009">
    <property type="protein sequence ID" value="KIM79410.1"/>
    <property type="molecule type" value="Genomic_DNA"/>
</dbReference>
<protein>
    <submittedName>
        <fullName evidence="1">Uncharacterized protein</fullName>
    </submittedName>
</protein>
<proteinExistence type="predicted"/>
<evidence type="ECO:0000313" key="2">
    <source>
        <dbReference type="Proteomes" id="UP000054166"/>
    </source>
</evidence>
<gene>
    <name evidence="1" type="ORF">PILCRDRAFT_823340</name>
</gene>
<dbReference type="HOGENOM" id="CLU_2776781_0_0_1"/>
<dbReference type="Proteomes" id="UP000054166">
    <property type="component" value="Unassembled WGS sequence"/>
</dbReference>
<evidence type="ECO:0000313" key="1">
    <source>
        <dbReference type="EMBL" id="KIM79410.1"/>
    </source>
</evidence>
<reference evidence="1 2" key="1">
    <citation type="submission" date="2014-04" db="EMBL/GenBank/DDBJ databases">
        <authorList>
            <consortium name="DOE Joint Genome Institute"/>
            <person name="Kuo A."/>
            <person name="Tarkka M."/>
            <person name="Buscot F."/>
            <person name="Kohler A."/>
            <person name="Nagy L.G."/>
            <person name="Floudas D."/>
            <person name="Copeland A."/>
            <person name="Barry K.W."/>
            <person name="Cichocki N."/>
            <person name="Veneault-Fourrey C."/>
            <person name="LaButti K."/>
            <person name="Lindquist E.A."/>
            <person name="Lipzen A."/>
            <person name="Lundell T."/>
            <person name="Morin E."/>
            <person name="Murat C."/>
            <person name="Sun H."/>
            <person name="Tunlid A."/>
            <person name="Henrissat B."/>
            <person name="Grigoriev I.V."/>
            <person name="Hibbett D.S."/>
            <person name="Martin F."/>
            <person name="Nordberg H.P."/>
            <person name="Cantor M.N."/>
            <person name="Hua S.X."/>
        </authorList>
    </citation>
    <scope>NUCLEOTIDE SEQUENCE [LARGE SCALE GENOMIC DNA]</scope>
    <source>
        <strain evidence="1 2">F 1598</strain>
    </source>
</reference>
<keyword evidence="2" id="KW-1185">Reference proteome</keyword>
<accession>A0A0C3F3R7</accession>